<name>A0A4R3YKV2_9GAMM</name>
<protein>
    <recommendedName>
        <fullName evidence="4">Lipoprotein</fullName>
    </recommendedName>
</protein>
<dbReference type="OrthoDB" id="5948002at2"/>
<evidence type="ECO:0000313" key="2">
    <source>
        <dbReference type="EMBL" id="TCV92038.1"/>
    </source>
</evidence>
<feature type="signal peptide" evidence="1">
    <location>
        <begin position="1"/>
        <end position="19"/>
    </location>
</feature>
<dbReference type="PROSITE" id="PS51257">
    <property type="entry name" value="PROKAR_LIPOPROTEIN"/>
    <property type="match status" value="1"/>
</dbReference>
<evidence type="ECO:0000256" key="1">
    <source>
        <dbReference type="SAM" id="SignalP"/>
    </source>
</evidence>
<sequence>MSYVRRSFFTIAVGGLALAAGCSKQPDAPVATDAQAPAADESAKKLATYQQLLKIHNDQLAVQLGKEIVDKYPGSAAATEVGKTLPALESSWKEASEKARLTNLWQYQIAPMQGGTQSTATIYNSQPSGDDRVRLVLRRHTDWGQTVFLYGSGKGFQCAGDCSLPATFDGKAKGLKGFSPPTGEPALILRNDAAFLVALQKTKRLTIDVTTKTRGKQTLVFEVGGYDASKWAPLPKKK</sequence>
<reference evidence="2 3" key="1">
    <citation type="submission" date="2019-03" db="EMBL/GenBank/DDBJ databases">
        <title>Above-ground endophytic microbial communities from plants in different locations in the United States.</title>
        <authorList>
            <person name="Frank C."/>
        </authorList>
    </citation>
    <scope>NUCLEOTIDE SEQUENCE [LARGE SCALE GENOMIC DNA]</scope>
    <source>
        <strain evidence="2 3">LP_13_YM</strain>
    </source>
</reference>
<dbReference type="RefSeq" id="WP_132146151.1">
    <property type="nucleotide sequence ID" value="NZ_SMCS01000008.1"/>
</dbReference>
<accession>A0A4R3YKV2</accession>
<feature type="chain" id="PRO_5020600896" description="Lipoprotein" evidence="1">
    <location>
        <begin position="20"/>
        <end position="238"/>
    </location>
</feature>
<comment type="caution">
    <text evidence="2">The sequence shown here is derived from an EMBL/GenBank/DDBJ whole genome shotgun (WGS) entry which is preliminary data.</text>
</comment>
<gene>
    <name evidence="2" type="ORF">EC912_10829</name>
</gene>
<dbReference type="EMBL" id="SMCS01000008">
    <property type="protein sequence ID" value="TCV92038.1"/>
    <property type="molecule type" value="Genomic_DNA"/>
</dbReference>
<evidence type="ECO:0008006" key="4">
    <source>
        <dbReference type="Google" id="ProtNLM"/>
    </source>
</evidence>
<keyword evidence="1" id="KW-0732">Signal</keyword>
<dbReference type="AlphaFoldDB" id="A0A4R3YKV2"/>
<dbReference type="Proteomes" id="UP000295645">
    <property type="component" value="Unassembled WGS sequence"/>
</dbReference>
<keyword evidence="3" id="KW-1185">Reference proteome</keyword>
<organism evidence="2 3">
    <name type="scientific">Luteibacter rhizovicinus</name>
    <dbReference type="NCBI Taxonomy" id="242606"/>
    <lineage>
        <taxon>Bacteria</taxon>
        <taxon>Pseudomonadati</taxon>
        <taxon>Pseudomonadota</taxon>
        <taxon>Gammaproteobacteria</taxon>
        <taxon>Lysobacterales</taxon>
        <taxon>Rhodanobacteraceae</taxon>
        <taxon>Luteibacter</taxon>
    </lineage>
</organism>
<evidence type="ECO:0000313" key="3">
    <source>
        <dbReference type="Proteomes" id="UP000295645"/>
    </source>
</evidence>
<proteinExistence type="predicted"/>